<comment type="similarity">
    <text evidence="7">Belongs to the SMC family.</text>
</comment>
<sequence>MKLKALEISGFKSFADKTKIEFMPGMTGIVGPNGSGKSNIIEAIRWVLGEQSARDLRGTKMTDVIFAGAANRKPLNRAEVSITFDNSDHYLKSDYAEVRVTRRLFRNGESEYRINGNQCRLRDVVSLFMDTGLGRESFSIISQGRVEAVFNSKPEDRRTIIEEVAGVYKYKQNKDKAEKELGTTREYLNRVNDIIAELESQMEPLAEQSAMAKDYLDQKHRFDELDKSRLVIEIQDNRRAKHEVDQKMTQAKTLVSDYEQQVKDQTQAVAQMKQHQTELLNKKDALQNKQLTLTQQVERLTGQRTNASTKTAFQKQQLEEVNHALSEAKSNAQKLIADNDTLKAAIVTQQQAIEQASSVVAGLRDGQNKQQQATLESKISQLQDAYIEQMQSLTTLHNELHYLEREHEQGGQARAHLSDEAVKARAELDQLTAQRDKLTAQLNISKSNQDKVHASFKDAGDKYHALTEAFEKAQKNWYNALGVQQRAKARADSLAALNDEHAGFYQGVKAILKQRNKFNGLVGSVADLITVPKDLAKAIETALGAQLQQLVVRDEQTARDAVHYLTQQRAGRATFLPLTTIHGRRLSSAQLSAVSSTKGYVGLAAELVTFDQSLKPVIDHLLGTTVVATDLDAAIAIANIAGHRFRIVTQDGQVMNASGSITGGANRNAQAGLLSQRAERDELAAAIAEMQAKLDQQEEHVADLQSQVDAMASAGTNLRSQMNDADAQVQQQSGQLELLSDKIKEAKRKLSASQFERDQQVQDAADYESQLAENNSKTVTVEQRLATIKAQREQAQQDLTSLTADDETKASQLQEKMTWLATAKAQLAAKQADYRRGVQSLKDLTDRQQSLSERLKSLQTSQSVSGMSMSEVATQLTKSQVEVKQVVKQLEQTNAALTELSDQLTTGDAELTRIQGLQRASLSEMNDLSARQSRLATLLDNDLNTLSETYQLSFEDAQSGLSELDPNDIRKQLKLLKRGLDEIGDVNIGAIDEYQRVSERYDFLARQQSDLLTSQQQLQETMTEMDGEVQTRFKQAFDDVAKAFSKIFVQMFGGGKAQLVLTDPEHLLTTGIDIMAQPPGKKFQRMSLLSGGERALTAITLLFAILDVRPVPFAILDETEAALDEANVTRFARYLRDFAGDTQFIVITHRKGTMVNANVLYGVTMQESGVSKMVSVSLDDVEAVS</sequence>
<evidence type="ECO:0000256" key="2">
    <source>
        <dbReference type="ARBA" id="ARBA00022490"/>
    </source>
</evidence>
<dbReference type="SUPFAM" id="SSF75553">
    <property type="entry name" value="Smc hinge domain"/>
    <property type="match status" value="1"/>
</dbReference>
<dbReference type="FunFam" id="3.40.50.300:FF:000984">
    <property type="entry name" value="Chromosome partition protein Smc"/>
    <property type="match status" value="1"/>
</dbReference>
<comment type="function">
    <text evidence="7">Required for chromosome condensation and partitioning.</text>
</comment>
<comment type="caution">
    <text evidence="9">The sequence shown here is derived from an EMBL/GenBank/DDBJ whole genome shotgun (WGS) entry which is preliminary data.</text>
</comment>
<evidence type="ECO:0000259" key="8">
    <source>
        <dbReference type="SMART" id="SM00968"/>
    </source>
</evidence>
<dbReference type="Pfam" id="PF02463">
    <property type="entry name" value="SMC_N"/>
    <property type="match status" value="1"/>
</dbReference>
<feature type="binding site" evidence="7">
    <location>
        <begin position="32"/>
        <end position="39"/>
    </location>
    <ligand>
        <name>ATP</name>
        <dbReference type="ChEBI" id="CHEBI:30616"/>
    </ligand>
</feature>
<feature type="coiled-coil region" evidence="7">
    <location>
        <begin position="414"/>
        <end position="448"/>
    </location>
</feature>
<dbReference type="GO" id="GO:0006260">
    <property type="term" value="P:DNA replication"/>
    <property type="evidence" value="ECO:0007669"/>
    <property type="project" value="UniProtKB-UniRule"/>
</dbReference>
<dbReference type="OrthoDB" id="9808768at2"/>
<feature type="domain" description="SMC hinge" evidence="8">
    <location>
        <begin position="519"/>
        <end position="638"/>
    </location>
</feature>
<dbReference type="InterPro" id="IPR010935">
    <property type="entry name" value="SMC_hinge"/>
</dbReference>
<dbReference type="InterPro" id="IPR011890">
    <property type="entry name" value="SMC_prok"/>
</dbReference>
<feature type="coiled-coil region" evidence="7">
    <location>
        <begin position="248"/>
        <end position="345"/>
    </location>
</feature>
<gene>
    <name evidence="7" type="primary">smc</name>
    <name evidence="9" type="ORF">FD35_GL000319</name>
</gene>
<evidence type="ECO:0000313" key="9">
    <source>
        <dbReference type="EMBL" id="KRL57306.1"/>
    </source>
</evidence>
<keyword evidence="3 7" id="KW-0547">Nucleotide-binding</keyword>
<keyword evidence="4 7" id="KW-0067">ATP-binding</keyword>
<comment type="subunit">
    <text evidence="7">Homodimer.</text>
</comment>
<name>A0A0R1RSR5_9LACO</name>
<feature type="coiled-coil region" evidence="7">
    <location>
        <begin position="673"/>
        <end position="756"/>
    </location>
</feature>
<dbReference type="Gene3D" id="1.10.287.1490">
    <property type="match status" value="1"/>
</dbReference>
<dbReference type="eggNOG" id="COG1196">
    <property type="taxonomic scope" value="Bacteria"/>
</dbReference>
<dbReference type="GO" id="GO:0005694">
    <property type="term" value="C:chromosome"/>
    <property type="evidence" value="ECO:0007669"/>
    <property type="project" value="InterPro"/>
</dbReference>
<reference evidence="9 10" key="1">
    <citation type="journal article" date="2015" name="Genome Announc.">
        <title>Expanding the biotechnology potential of lactobacilli through comparative genomics of 213 strains and associated genera.</title>
        <authorList>
            <person name="Sun Z."/>
            <person name="Harris H.M."/>
            <person name="McCann A."/>
            <person name="Guo C."/>
            <person name="Argimon S."/>
            <person name="Zhang W."/>
            <person name="Yang X."/>
            <person name="Jeffery I.B."/>
            <person name="Cooney J.C."/>
            <person name="Kagawa T.F."/>
            <person name="Liu W."/>
            <person name="Song Y."/>
            <person name="Salvetti E."/>
            <person name="Wrobel A."/>
            <person name="Rasinkangas P."/>
            <person name="Parkhill J."/>
            <person name="Rea M.C."/>
            <person name="O'Sullivan O."/>
            <person name="Ritari J."/>
            <person name="Douillard F.P."/>
            <person name="Paul Ross R."/>
            <person name="Yang R."/>
            <person name="Briner A.E."/>
            <person name="Felis G.E."/>
            <person name="de Vos W.M."/>
            <person name="Barrangou R."/>
            <person name="Klaenhammer T.R."/>
            <person name="Caufield P.W."/>
            <person name="Cui Y."/>
            <person name="Zhang H."/>
            <person name="O'Toole P.W."/>
        </authorList>
    </citation>
    <scope>NUCLEOTIDE SEQUENCE [LARGE SCALE GENOMIC DNA]</scope>
    <source>
        <strain evidence="9 10">DSM 15814</strain>
    </source>
</reference>
<evidence type="ECO:0000256" key="4">
    <source>
        <dbReference type="ARBA" id="ARBA00022840"/>
    </source>
</evidence>
<accession>A0A0R1RSR5</accession>
<dbReference type="NCBIfam" id="TIGR02168">
    <property type="entry name" value="SMC_prok_B"/>
    <property type="match status" value="1"/>
</dbReference>
<evidence type="ECO:0000313" key="10">
    <source>
        <dbReference type="Proteomes" id="UP000051999"/>
    </source>
</evidence>
<dbReference type="InterPro" id="IPR027417">
    <property type="entry name" value="P-loop_NTPase"/>
</dbReference>
<dbReference type="CDD" id="cd03278">
    <property type="entry name" value="ABC_SMC_barmotin"/>
    <property type="match status" value="2"/>
</dbReference>
<keyword evidence="2 7" id="KW-0963">Cytoplasm</keyword>
<proteinExistence type="inferred from homology"/>
<dbReference type="PIRSF" id="PIRSF005719">
    <property type="entry name" value="SMC"/>
    <property type="match status" value="1"/>
</dbReference>
<comment type="subcellular location">
    <subcellularLocation>
        <location evidence="1 7">Cytoplasm</location>
    </subcellularLocation>
</comment>
<dbReference type="PATRIC" id="fig|1114972.6.peg.319"/>
<dbReference type="HAMAP" id="MF_01894">
    <property type="entry name" value="Smc_prok"/>
    <property type="match status" value="1"/>
</dbReference>
<dbReference type="InterPro" id="IPR003395">
    <property type="entry name" value="RecF/RecN/SMC_N"/>
</dbReference>
<dbReference type="GO" id="GO:0030261">
    <property type="term" value="P:chromosome condensation"/>
    <property type="evidence" value="ECO:0007669"/>
    <property type="project" value="InterPro"/>
</dbReference>
<dbReference type="AlphaFoldDB" id="A0A0R1RSR5"/>
<dbReference type="Pfam" id="PF06470">
    <property type="entry name" value="SMC_hinge"/>
    <property type="match status" value="1"/>
</dbReference>
<dbReference type="PANTHER" id="PTHR43977">
    <property type="entry name" value="STRUCTURAL MAINTENANCE OF CHROMOSOMES PROTEIN 3"/>
    <property type="match status" value="1"/>
</dbReference>
<dbReference type="STRING" id="1114972.FD35_GL000319"/>
<feature type="coiled-coil region" evidence="7">
    <location>
        <begin position="841"/>
        <end position="903"/>
    </location>
</feature>
<dbReference type="InterPro" id="IPR036277">
    <property type="entry name" value="SMC_hinge_sf"/>
</dbReference>
<dbReference type="FunFam" id="3.40.50.300:FF:000901">
    <property type="entry name" value="Chromosome partition protein Smc"/>
    <property type="match status" value="1"/>
</dbReference>
<keyword evidence="10" id="KW-1185">Reference proteome</keyword>
<dbReference type="GO" id="GO:0007062">
    <property type="term" value="P:sister chromatid cohesion"/>
    <property type="evidence" value="ECO:0007669"/>
    <property type="project" value="InterPro"/>
</dbReference>
<comment type="domain">
    <text evidence="7">Contains large globular domains required for ATP hydrolysis at each terminus and a third globular domain forming a flexible hinge near the middle of the molecule. These domains are separated by coiled-coil structures.</text>
</comment>
<dbReference type="GO" id="GO:0016887">
    <property type="term" value="F:ATP hydrolysis activity"/>
    <property type="evidence" value="ECO:0007669"/>
    <property type="project" value="InterPro"/>
</dbReference>
<dbReference type="GO" id="GO:0007059">
    <property type="term" value="P:chromosome segregation"/>
    <property type="evidence" value="ECO:0007669"/>
    <property type="project" value="UniProtKB-UniRule"/>
</dbReference>
<dbReference type="Proteomes" id="UP000051999">
    <property type="component" value="Unassembled WGS sequence"/>
</dbReference>
<dbReference type="Gene3D" id="3.30.70.1620">
    <property type="match status" value="1"/>
</dbReference>
<protein>
    <recommendedName>
        <fullName evidence="7">Chromosome partition protein Smc</fullName>
    </recommendedName>
</protein>
<dbReference type="GO" id="GO:0005524">
    <property type="term" value="F:ATP binding"/>
    <property type="evidence" value="ECO:0007669"/>
    <property type="project" value="UniProtKB-UniRule"/>
</dbReference>
<dbReference type="GO" id="GO:0005737">
    <property type="term" value="C:cytoplasm"/>
    <property type="evidence" value="ECO:0007669"/>
    <property type="project" value="UniProtKB-SubCell"/>
</dbReference>
<evidence type="ECO:0000256" key="6">
    <source>
        <dbReference type="ARBA" id="ARBA00023125"/>
    </source>
</evidence>
<evidence type="ECO:0000256" key="7">
    <source>
        <dbReference type="HAMAP-Rule" id="MF_01894"/>
    </source>
</evidence>
<keyword evidence="6 7" id="KW-0238">DNA-binding</keyword>
<organism evidence="9 10">
    <name type="scientific">Furfurilactobacillus rossiae DSM 15814</name>
    <dbReference type="NCBI Taxonomy" id="1114972"/>
    <lineage>
        <taxon>Bacteria</taxon>
        <taxon>Bacillati</taxon>
        <taxon>Bacillota</taxon>
        <taxon>Bacilli</taxon>
        <taxon>Lactobacillales</taxon>
        <taxon>Lactobacillaceae</taxon>
        <taxon>Furfurilactobacillus</taxon>
    </lineage>
</organism>
<evidence type="ECO:0000256" key="5">
    <source>
        <dbReference type="ARBA" id="ARBA00023054"/>
    </source>
</evidence>
<dbReference type="Gene3D" id="3.40.50.300">
    <property type="entry name" value="P-loop containing nucleotide triphosphate hydrolases"/>
    <property type="match status" value="2"/>
</dbReference>
<dbReference type="GO" id="GO:0003677">
    <property type="term" value="F:DNA binding"/>
    <property type="evidence" value="ECO:0007669"/>
    <property type="project" value="UniProtKB-UniRule"/>
</dbReference>
<keyword evidence="5 7" id="KW-0175">Coiled coil</keyword>
<dbReference type="InterPro" id="IPR024704">
    <property type="entry name" value="SMC"/>
</dbReference>
<dbReference type="RefSeq" id="WP_017261792.1">
    <property type="nucleotide sequence ID" value="NZ_AUAW01000001.1"/>
</dbReference>
<dbReference type="SMART" id="SM00968">
    <property type="entry name" value="SMC_hinge"/>
    <property type="match status" value="1"/>
</dbReference>
<evidence type="ECO:0000256" key="3">
    <source>
        <dbReference type="ARBA" id="ARBA00022741"/>
    </source>
</evidence>
<evidence type="ECO:0000256" key="1">
    <source>
        <dbReference type="ARBA" id="ARBA00004496"/>
    </source>
</evidence>
<dbReference type="Gene3D" id="1.20.1060.20">
    <property type="match status" value="1"/>
</dbReference>
<dbReference type="SUPFAM" id="SSF52540">
    <property type="entry name" value="P-loop containing nucleoside triphosphate hydrolases"/>
    <property type="match status" value="1"/>
</dbReference>
<dbReference type="EMBL" id="AZFF01000001">
    <property type="protein sequence ID" value="KRL57306.1"/>
    <property type="molecule type" value="Genomic_DNA"/>
</dbReference>